<dbReference type="GO" id="GO:0140359">
    <property type="term" value="F:ABC-type transporter activity"/>
    <property type="evidence" value="ECO:0007669"/>
    <property type="project" value="InterPro"/>
</dbReference>
<keyword evidence="3 5" id="KW-1133">Transmembrane helix</keyword>
<accession>A0A9D1F7M0</accession>
<proteinExistence type="predicted"/>
<dbReference type="AlphaFoldDB" id="A0A9D1F7M0"/>
<sequence>MAAIYKKEVRSYFTSMIGCVFVAFALVIIGLYFFANNLYGGYPYFGYSLSATVVVFLILIPILTMKSMADDRRQRTDQMLLTAPISTWQIIFSKYLAMITVFMVPVCIIMLYPLIMAAYGTISYSMAYASIFGFALMGFMCIAAGMFISSITESQVIAAVLTFLILFISYMAEAIAELIPTTASVSMIAFMILVAAAALLVYYMTQSQLLGGIVGVAGIVIIAVMYMVDSSAFQGAFGNLISSLSLTAHFYNFCSGLIDIPGIVYYLSIAFLFLFLADQAVEKRRWC</sequence>
<feature type="transmembrane region" description="Helical" evidence="5">
    <location>
        <begin position="47"/>
        <end position="65"/>
    </location>
</feature>
<feature type="domain" description="ABC-2 type transporter transmembrane" evidence="6">
    <location>
        <begin position="45"/>
        <end position="192"/>
    </location>
</feature>
<feature type="transmembrane region" description="Helical" evidence="5">
    <location>
        <begin position="127"/>
        <end position="148"/>
    </location>
</feature>
<evidence type="ECO:0000313" key="8">
    <source>
        <dbReference type="Proteomes" id="UP000823927"/>
    </source>
</evidence>
<reference evidence="7" key="2">
    <citation type="journal article" date="2021" name="PeerJ">
        <title>Extensive microbial diversity within the chicken gut microbiome revealed by metagenomics and culture.</title>
        <authorList>
            <person name="Gilroy R."/>
            <person name="Ravi A."/>
            <person name="Getino M."/>
            <person name="Pursley I."/>
            <person name="Horton D.L."/>
            <person name="Alikhan N.F."/>
            <person name="Baker D."/>
            <person name="Gharbi K."/>
            <person name="Hall N."/>
            <person name="Watson M."/>
            <person name="Adriaenssens E.M."/>
            <person name="Foster-Nyarko E."/>
            <person name="Jarju S."/>
            <person name="Secka A."/>
            <person name="Antonio M."/>
            <person name="Oren A."/>
            <person name="Chaudhuri R.R."/>
            <person name="La Ragione R."/>
            <person name="Hildebrand F."/>
            <person name="Pallen M.J."/>
        </authorList>
    </citation>
    <scope>NUCLEOTIDE SEQUENCE</scope>
    <source>
        <strain evidence="7">CHK178-757</strain>
    </source>
</reference>
<organism evidence="7 8">
    <name type="scientific">Candidatus Scybalocola faecigallinarum</name>
    <dbReference type="NCBI Taxonomy" id="2840941"/>
    <lineage>
        <taxon>Bacteria</taxon>
        <taxon>Bacillati</taxon>
        <taxon>Bacillota</taxon>
        <taxon>Clostridia</taxon>
        <taxon>Lachnospirales</taxon>
        <taxon>Lachnospiraceae</taxon>
        <taxon>Lachnospiraceae incertae sedis</taxon>
        <taxon>Candidatus Scybalocola (ex Gilroy et al. 2021)</taxon>
    </lineage>
</organism>
<keyword evidence="2 5" id="KW-0812">Transmembrane</keyword>
<feature type="transmembrane region" description="Helical" evidence="5">
    <location>
        <begin position="95"/>
        <end position="115"/>
    </location>
</feature>
<evidence type="ECO:0000256" key="1">
    <source>
        <dbReference type="ARBA" id="ARBA00004141"/>
    </source>
</evidence>
<feature type="transmembrane region" description="Helical" evidence="5">
    <location>
        <begin position="12"/>
        <end position="35"/>
    </location>
</feature>
<evidence type="ECO:0000259" key="6">
    <source>
        <dbReference type="Pfam" id="PF12698"/>
    </source>
</evidence>
<comment type="caution">
    <text evidence="7">The sequence shown here is derived from an EMBL/GenBank/DDBJ whole genome shotgun (WGS) entry which is preliminary data.</text>
</comment>
<dbReference type="GO" id="GO:0016020">
    <property type="term" value="C:membrane"/>
    <property type="evidence" value="ECO:0007669"/>
    <property type="project" value="UniProtKB-SubCell"/>
</dbReference>
<feature type="transmembrane region" description="Helical" evidence="5">
    <location>
        <begin position="248"/>
        <end position="276"/>
    </location>
</feature>
<evidence type="ECO:0000256" key="2">
    <source>
        <dbReference type="ARBA" id="ARBA00022692"/>
    </source>
</evidence>
<feature type="transmembrane region" description="Helical" evidence="5">
    <location>
        <begin position="155"/>
        <end position="172"/>
    </location>
</feature>
<dbReference type="Pfam" id="PF12698">
    <property type="entry name" value="ABC2_membrane_3"/>
    <property type="match status" value="1"/>
</dbReference>
<dbReference type="InterPro" id="IPR013525">
    <property type="entry name" value="ABC2_TM"/>
</dbReference>
<reference evidence="7" key="1">
    <citation type="submission" date="2020-10" db="EMBL/GenBank/DDBJ databases">
        <authorList>
            <person name="Gilroy R."/>
        </authorList>
    </citation>
    <scope>NUCLEOTIDE SEQUENCE</scope>
    <source>
        <strain evidence="7">CHK178-757</strain>
    </source>
</reference>
<gene>
    <name evidence="7" type="ORF">IAB46_14305</name>
</gene>
<dbReference type="EMBL" id="DVIT01000061">
    <property type="protein sequence ID" value="HIS48692.1"/>
    <property type="molecule type" value="Genomic_DNA"/>
</dbReference>
<evidence type="ECO:0000313" key="7">
    <source>
        <dbReference type="EMBL" id="HIS48692.1"/>
    </source>
</evidence>
<protein>
    <submittedName>
        <fullName evidence="7">ABC transporter permease subunit</fullName>
    </submittedName>
</protein>
<feature type="transmembrane region" description="Helical" evidence="5">
    <location>
        <begin position="178"/>
        <end position="202"/>
    </location>
</feature>
<keyword evidence="4 5" id="KW-0472">Membrane</keyword>
<evidence type="ECO:0000256" key="4">
    <source>
        <dbReference type="ARBA" id="ARBA00023136"/>
    </source>
</evidence>
<name>A0A9D1F7M0_9FIRM</name>
<dbReference type="Proteomes" id="UP000823927">
    <property type="component" value="Unassembled WGS sequence"/>
</dbReference>
<comment type="subcellular location">
    <subcellularLocation>
        <location evidence="1">Membrane</location>
        <topology evidence="1">Multi-pass membrane protein</topology>
    </subcellularLocation>
</comment>
<evidence type="ECO:0000256" key="3">
    <source>
        <dbReference type="ARBA" id="ARBA00022989"/>
    </source>
</evidence>
<feature type="transmembrane region" description="Helical" evidence="5">
    <location>
        <begin position="209"/>
        <end position="228"/>
    </location>
</feature>
<evidence type="ECO:0000256" key="5">
    <source>
        <dbReference type="SAM" id="Phobius"/>
    </source>
</evidence>